<comment type="caution">
    <text evidence="2">The sequence shown here is derived from an EMBL/GenBank/DDBJ whole genome shotgun (WGS) entry which is preliminary data.</text>
</comment>
<keyword evidence="3" id="KW-1185">Reference proteome</keyword>
<accession>A0ABP8MKN9</accession>
<feature type="signal peptide" evidence="1">
    <location>
        <begin position="1"/>
        <end position="22"/>
    </location>
</feature>
<reference evidence="3" key="1">
    <citation type="journal article" date="2019" name="Int. J. Syst. Evol. Microbiol.">
        <title>The Global Catalogue of Microorganisms (GCM) 10K type strain sequencing project: providing services to taxonomists for standard genome sequencing and annotation.</title>
        <authorList>
            <consortium name="The Broad Institute Genomics Platform"/>
            <consortium name="The Broad Institute Genome Sequencing Center for Infectious Disease"/>
            <person name="Wu L."/>
            <person name="Ma J."/>
        </authorList>
    </citation>
    <scope>NUCLEOTIDE SEQUENCE [LARGE SCALE GENOMIC DNA]</scope>
    <source>
        <strain evidence="3">JCM 17759</strain>
    </source>
</reference>
<organism evidence="2 3">
    <name type="scientific">Novipirellula rosea</name>
    <dbReference type="NCBI Taxonomy" id="1031540"/>
    <lineage>
        <taxon>Bacteria</taxon>
        <taxon>Pseudomonadati</taxon>
        <taxon>Planctomycetota</taxon>
        <taxon>Planctomycetia</taxon>
        <taxon>Pirellulales</taxon>
        <taxon>Pirellulaceae</taxon>
        <taxon>Novipirellula</taxon>
    </lineage>
</organism>
<evidence type="ECO:0000313" key="3">
    <source>
        <dbReference type="Proteomes" id="UP001500840"/>
    </source>
</evidence>
<evidence type="ECO:0000256" key="1">
    <source>
        <dbReference type="SAM" id="SignalP"/>
    </source>
</evidence>
<protein>
    <recommendedName>
        <fullName evidence="4">Cytochrome c domain-containing protein</fullName>
    </recommendedName>
</protein>
<proteinExistence type="predicted"/>
<keyword evidence="1" id="KW-0732">Signal</keyword>
<dbReference type="RefSeq" id="WP_345321497.1">
    <property type="nucleotide sequence ID" value="NZ_BAABGA010000024.1"/>
</dbReference>
<evidence type="ECO:0000313" key="2">
    <source>
        <dbReference type="EMBL" id="GAA4451488.1"/>
    </source>
</evidence>
<dbReference type="EMBL" id="BAABGA010000024">
    <property type="protein sequence ID" value="GAA4451488.1"/>
    <property type="molecule type" value="Genomic_DNA"/>
</dbReference>
<name>A0ABP8MKN9_9BACT</name>
<gene>
    <name evidence="2" type="ORF">GCM10023156_19310</name>
</gene>
<evidence type="ECO:0008006" key="4">
    <source>
        <dbReference type="Google" id="ProtNLM"/>
    </source>
</evidence>
<feature type="chain" id="PRO_5045237461" description="Cytochrome c domain-containing protein" evidence="1">
    <location>
        <begin position="23"/>
        <end position="455"/>
    </location>
</feature>
<sequence length="455" mass="50550">MQRTAYAIFVATLIAFGTHSSAAEPTPASVFEQRIMPIFNSPNPSSCVQCHLSSVDLKDYIRPSSRETFLSLRDQGLVDVDRPRDSKILHLIEMGDSDSDSLAKRIHAKNRAAEYEAFASWIAACCQDSELVNAAAIQPSIAAGPKASVEVIRHTRKDRVLDSFVRNIWSQRMRCFPCHTPAEIDAENAMHAKPLERHKEFVAKFGAKMNVFKETPEQTLQSLIASSRKRHGNDLPLINVDAPLQSLLLLKPTAKVPAKDANGNLGKPSSVAPVSHLGGIKMHTDDQSYKAFAAWLQDYALAATGGYRDGNAIPKDNWYPTEHVIRIKGLPADWPNLSTVQIFVHRWDSELDDWSPTPIAFTQCKVTPRKMVNGSLFVIATDDQRDDLSPEGETIPAGRVQLRLYLDRDEVLRDQPTMLIHRDVPDASAVIDAKFEKGFKNADVVEGEHVRMPGV</sequence>
<dbReference type="Proteomes" id="UP001500840">
    <property type="component" value="Unassembled WGS sequence"/>
</dbReference>